<evidence type="ECO:0000313" key="2">
    <source>
        <dbReference type="Proteomes" id="UP000437748"/>
    </source>
</evidence>
<protein>
    <submittedName>
        <fullName evidence="1">Uncharacterized protein</fullName>
    </submittedName>
</protein>
<gene>
    <name evidence="1" type="ORF">GCL60_08760</name>
</gene>
<sequence>MREIHLLENNAACAKYVLNRTSQGFLPETFLGIGSFSTRVPVSGNGLSIFSTPTFFENEISDSIVQGYFSVFEKESLLMQVAMGEIANFPISRWLLIGQHLSIFHSSKIDVKRYLPTDELLNVRSAEEFMQVYLGNIFPHIQEIRAQSILFLFDVKMFSDYIKSFFLWLAEQFNIPFLKDLVTESSEIEMQKKVTDEFLWYLSESAIHPCIAVYPSSYNCYLNLIQSARNIRKQGNYSDELFFKL</sequence>
<dbReference type="EMBL" id="WFLM01000003">
    <property type="protein sequence ID" value="KAB8038939.1"/>
    <property type="molecule type" value="Genomic_DNA"/>
</dbReference>
<reference evidence="1 2" key="1">
    <citation type="submission" date="2019-10" db="EMBL/GenBank/DDBJ databases">
        <title>New species of Slilvanegrellaceae.</title>
        <authorList>
            <person name="Pitt A."/>
            <person name="Hahn M.W."/>
        </authorList>
    </citation>
    <scope>NUCLEOTIDE SEQUENCE [LARGE SCALE GENOMIC DNA]</scope>
    <source>
        <strain evidence="1 2">SP-Ram-0.45-NSY-1</strain>
    </source>
</reference>
<dbReference type="AlphaFoldDB" id="A0A6N6VW45"/>
<proteinExistence type="predicted"/>
<dbReference type="OrthoDB" id="5292420at2"/>
<dbReference type="Proteomes" id="UP000437748">
    <property type="component" value="Unassembled WGS sequence"/>
</dbReference>
<comment type="caution">
    <text evidence="1">The sequence shown here is derived from an EMBL/GenBank/DDBJ whole genome shotgun (WGS) entry which is preliminary data.</text>
</comment>
<keyword evidence="2" id="KW-1185">Reference proteome</keyword>
<organism evidence="1 2">
    <name type="scientific">Silvanigrella paludirubra</name>
    <dbReference type="NCBI Taxonomy" id="2499159"/>
    <lineage>
        <taxon>Bacteria</taxon>
        <taxon>Pseudomonadati</taxon>
        <taxon>Bdellovibrionota</taxon>
        <taxon>Oligoflexia</taxon>
        <taxon>Silvanigrellales</taxon>
        <taxon>Silvanigrellaceae</taxon>
        <taxon>Silvanigrella</taxon>
    </lineage>
</organism>
<evidence type="ECO:0000313" key="1">
    <source>
        <dbReference type="EMBL" id="KAB8038939.1"/>
    </source>
</evidence>
<accession>A0A6N6VW45</accession>
<name>A0A6N6VW45_9BACT</name>
<dbReference type="RefSeq" id="WP_153420336.1">
    <property type="nucleotide sequence ID" value="NZ_WFLM01000003.1"/>
</dbReference>